<dbReference type="Proteomes" id="UP000030752">
    <property type="component" value="Unassembled WGS sequence"/>
</dbReference>
<feature type="compositionally biased region" description="Acidic residues" evidence="1">
    <location>
        <begin position="288"/>
        <end position="302"/>
    </location>
</feature>
<dbReference type="HOGENOM" id="CLU_368807_0_0_1"/>
<keyword evidence="3" id="KW-1185">Reference proteome</keyword>
<dbReference type="VEuPathDB" id="FungiDB:HMPREF1541_08358"/>
<evidence type="ECO:0000256" key="1">
    <source>
        <dbReference type="SAM" id="MobiDB-lite"/>
    </source>
</evidence>
<feature type="compositionally biased region" description="Basic and acidic residues" evidence="1">
    <location>
        <begin position="502"/>
        <end position="511"/>
    </location>
</feature>
<feature type="compositionally biased region" description="Polar residues" evidence="1">
    <location>
        <begin position="210"/>
        <end position="236"/>
    </location>
</feature>
<gene>
    <name evidence="2" type="ORF">HMPREF1541_08358</name>
</gene>
<sequence>MPRTRAAGPPEGGYQQLPTPKRKPRIQKSQTSLKMPTAVKTPRKRLHEDHDDDTADERSMKRVNTEPRARSTFLFDPAHGRSQLTPGRKNASISRNRRIAASQSARKPYRAENPFAARALDVQASIAKPQEPEKPEEETSQPVIDTPTKSQGIVGRLFGSIRKTIFGGSTDSPGFTRGSESPTPQQNPFEAAPIAPRRAAQISRLARLARQSSETTTDDVASSTAKQPTVEGSENSPPEDDHELQTTQVTGTNKRKLDTATEDRPPKKVMLNADENGRVTGSYGITDAELEISSDEEDDEENNGQSVQYPRLPVEEPPTKTPTGTGLDNFEPSFSRRGQFLSGQKLRSAMKSKPNPGKKVGFSSSLTSTKEVWPDFGPAGQYNGSLFTYTGPYTPEDDNAFSNTSAISLDTQSTTTPSQIDQEGTYNNTYRNKITNQLNLGGDKPWWDRTPGTETPSHQVITNPDGHFSVPDGDDTPTQEELSQPATVPSAPKIPHASLPDADERLHKARQEAQQYKPKQSSRLSNVEPARSRSSSPSNTLTSGILDDGRQQMQEAYEQTEEEIEKMREAEEWAASLEWPKPQSYIEAGLCSPYIDQLLRDRWTKEDDQLTHEFWKKEFREVDEMMEAAKSVGKTLELMYEE</sequence>
<dbReference type="eggNOG" id="ENOG502T3QC">
    <property type="taxonomic scope" value="Eukaryota"/>
</dbReference>
<feature type="region of interest" description="Disordered" evidence="1">
    <location>
        <begin position="1"/>
        <end position="332"/>
    </location>
</feature>
<feature type="compositionally biased region" description="Low complexity" evidence="1">
    <location>
        <begin position="191"/>
        <end position="202"/>
    </location>
</feature>
<feature type="compositionally biased region" description="Basic and acidic residues" evidence="1">
    <location>
        <begin position="255"/>
        <end position="266"/>
    </location>
</feature>
<reference evidence="2 3" key="1">
    <citation type="submission" date="2013-03" db="EMBL/GenBank/DDBJ databases">
        <title>The Genome Sequence of Phialophora europaea CBS 101466.</title>
        <authorList>
            <consortium name="The Broad Institute Genomics Platform"/>
            <person name="Cuomo C."/>
            <person name="de Hoog S."/>
            <person name="Gorbushina A."/>
            <person name="Walker B."/>
            <person name="Young S.K."/>
            <person name="Zeng Q."/>
            <person name="Gargeya S."/>
            <person name="Fitzgerald M."/>
            <person name="Haas B."/>
            <person name="Abouelleil A."/>
            <person name="Allen A.W."/>
            <person name="Alvarado L."/>
            <person name="Arachchi H.M."/>
            <person name="Berlin A.M."/>
            <person name="Chapman S.B."/>
            <person name="Gainer-Dewar J."/>
            <person name="Goldberg J."/>
            <person name="Griggs A."/>
            <person name="Gujja S."/>
            <person name="Hansen M."/>
            <person name="Howarth C."/>
            <person name="Imamovic A."/>
            <person name="Ireland A."/>
            <person name="Larimer J."/>
            <person name="McCowan C."/>
            <person name="Murphy C."/>
            <person name="Pearson M."/>
            <person name="Poon T.W."/>
            <person name="Priest M."/>
            <person name="Roberts A."/>
            <person name="Saif S."/>
            <person name="Shea T."/>
            <person name="Sisk P."/>
            <person name="Sykes S."/>
            <person name="Wortman J."/>
            <person name="Nusbaum C."/>
            <person name="Birren B."/>
        </authorList>
    </citation>
    <scope>NUCLEOTIDE SEQUENCE [LARGE SCALE GENOMIC DNA]</scope>
    <source>
        <strain evidence="2 3">CBS 101466</strain>
    </source>
</reference>
<feature type="compositionally biased region" description="Polar residues" evidence="1">
    <location>
        <begin position="512"/>
        <end position="525"/>
    </location>
</feature>
<organism evidence="2 3">
    <name type="scientific">Cyphellophora europaea (strain CBS 101466)</name>
    <name type="common">Phialophora europaea</name>
    <dbReference type="NCBI Taxonomy" id="1220924"/>
    <lineage>
        <taxon>Eukaryota</taxon>
        <taxon>Fungi</taxon>
        <taxon>Dikarya</taxon>
        <taxon>Ascomycota</taxon>
        <taxon>Pezizomycotina</taxon>
        <taxon>Eurotiomycetes</taxon>
        <taxon>Chaetothyriomycetidae</taxon>
        <taxon>Chaetothyriales</taxon>
        <taxon>Cyphellophoraceae</taxon>
        <taxon>Cyphellophora</taxon>
    </lineage>
</organism>
<feature type="compositionally biased region" description="Polar residues" evidence="1">
    <location>
        <begin position="452"/>
        <end position="462"/>
    </location>
</feature>
<name>W2RLM5_CYPE1</name>
<evidence type="ECO:0000313" key="2">
    <source>
        <dbReference type="EMBL" id="ETN37367.1"/>
    </source>
</evidence>
<dbReference type="RefSeq" id="XP_008720899.1">
    <property type="nucleotide sequence ID" value="XM_008722677.1"/>
</dbReference>
<accession>W2RLM5</accession>
<dbReference type="InParanoid" id="W2RLM5"/>
<dbReference type="AlphaFoldDB" id="W2RLM5"/>
<feature type="region of interest" description="Disordered" evidence="1">
    <location>
        <begin position="437"/>
        <end position="557"/>
    </location>
</feature>
<protein>
    <submittedName>
        <fullName evidence="2">Uncharacterized protein</fullName>
    </submittedName>
</protein>
<proteinExistence type="predicted"/>
<feature type="compositionally biased region" description="Basic and acidic residues" evidence="1">
    <location>
        <begin position="56"/>
        <end position="69"/>
    </location>
</feature>
<dbReference type="EMBL" id="KB822724">
    <property type="protein sequence ID" value="ETN37367.1"/>
    <property type="molecule type" value="Genomic_DNA"/>
</dbReference>
<feature type="compositionally biased region" description="Polar residues" evidence="1">
    <location>
        <begin position="140"/>
        <end position="151"/>
    </location>
</feature>
<dbReference type="OrthoDB" id="4157485at2759"/>
<feature type="compositionally biased region" description="Polar residues" evidence="1">
    <location>
        <begin position="167"/>
        <end position="188"/>
    </location>
</feature>
<dbReference type="GeneID" id="19975697"/>
<evidence type="ECO:0000313" key="3">
    <source>
        <dbReference type="Proteomes" id="UP000030752"/>
    </source>
</evidence>